<keyword evidence="2" id="KW-1185">Reference proteome</keyword>
<sequence length="204" mass="21954">MASKSKPFSSTRFNSIVEDDDDFQIPLTQTATAPKPSKKLKRSKPFSSGKENIPPNFFSNQDSILVQTQGFKSTPIEDFSLDSIPASFDYGGLDADNVACSSACVDEVKEKEKEKGSLKSKGGYLCNSIESKLIKPRADCSLDSGNGNSPNEDFEELDVLLKLCDQAEEGESVGVSGMEEGYGIVEDENGGLVQCPLCGVDISE</sequence>
<feature type="non-terminal residue" evidence="3">
    <location>
        <position position="204"/>
    </location>
</feature>
<gene>
    <name evidence="3" type="primary">LOC103320890</name>
</gene>
<protein>
    <submittedName>
        <fullName evidence="3">Uncharacterized protein LOC103320890</fullName>
    </submittedName>
</protein>
<reference evidence="2" key="1">
    <citation type="journal article" date="2012" name="Nat. Commun.">
        <title>The genome of Prunus mume.</title>
        <authorList>
            <person name="Zhang Q."/>
            <person name="Chen W."/>
            <person name="Sun L."/>
            <person name="Zhao F."/>
            <person name="Huang B."/>
            <person name="Yang W."/>
            <person name="Tao Y."/>
            <person name="Wang J."/>
            <person name="Yuan Z."/>
            <person name="Fan G."/>
            <person name="Xing Z."/>
            <person name="Han C."/>
            <person name="Pan H."/>
            <person name="Zhong X."/>
            <person name="Shi W."/>
            <person name="Liang X."/>
            <person name="Du D."/>
            <person name="Sun F."/>
            <person name="Xu Z."/>
            <person name="Hao R."/>
            <person name="Lv T."/>
            <person name="Lv Y."/>
            <person name="Zheng Z."/>
            <person name="Sun M."/>
            <person name="Luo L."/>
            <person name="Cai M."/>
            <person name="Gao Y."/>
            <person name="Wang J."/>
            <person name="Yin Y."/>
            <person name="Xu X."/>
            <person name="Cheng T."/>
            <person name="Wang J."/>
        </authorList>
    </citation>
    <scope>NUCLEOTIDE SEQUENCE [LARGE SCALE GENOMIC DNA]</scope>
</reference>
<proteinExistence type="predicted"/>
<accession>A0ABM0N807</accession>
<dbReference type="Proteomes" id="UP000694861">
    <property type="component" value="Linkage group LG2"/>
</dbReference>
<organism evidence="2 3">
    <name type="scientific">Prunus mume</name>
    <name type="common">Japanese apricot</name>
    <name type="synonym">Armeniaca mume</name>
    <dbReference type="NCBI Taxonomy" id="102107"/>
    <lineage>
        <taxon>Eukaryota</taxon>
        <taxon>Viridiplantae</taxon>
        <taxon>Streptophyta</taxon>
        <taxon>Embryophyta</taxon>
        <taxon>Tracheophyta</taxon>
        <taxon>Spermatophyta</taxon>
        <taxon>Magnoliopsida</taxon>
        <taxon>eudicotyledons</taxon>
        <taxon>Gunneridae</taxon>
        <taxon>Pentapetalae</taxon>
        <taxon>rosids</taxon>
        <taxon>fabids</taxon>
        <taxon>Rosales</taxon>
        <taxon>Rosaceae</taxon>
        <taxon>Amygdaloideae</taxon>
        <taxon>Amygdaleae</taxon>
        <taxon>Prunus</taxon>
    </lineage>
</organism>
<dbReference type="GeneID" id="103320890"/>
<reference evidence="3" key="2">
    <citation type="submission" date="2025-08" db="UniProtKB">
        <authorList>
            <consortium name="RefSeq"/>
        </authorList>
    </citation>
    <scope>IDENTIFICATION</scope>
</reference>
<name>A0ABM0N807_PRUMU</name>
<evidence type="ECO:0000256" key="1">
    <source>
        <dbReference type="SAM" id="MobiDB-lite"/>
    </source>
</evidence>
<feature type="region of interest" description="Disordered" evidence="1">
    <location>
        <begin position="25"/>
        <end position="59"/>
    </location>
</feature>
<evidence type="ECO:0000313" key="2">
    <source>
        <dbReference type="Proteomes" id="UP000694861"/>
    </source>
</evidence>
<dbReference type="RefSeq" id="XP_008220857.1">
    <property type="nucleotide sequence ID" value="XM_008222635.1"/>
</dbReference>
<evidence type="ECO:0000313" key="3">
    <source>
        <dbReference type="RefSeq" id="XP_008220857.1"/>
    </source>
</evidence>